<dbReference type="OrthoDB" id="2233792at2"/>
<evidence type="ECO:0000313" key="1">
    <source>
        <dbReference type="EMBL" id="GAY72448.1"/>
    </source>
</evidence>
<dbReference type="RefSeq" id="WP_125007843.1">
    <property type="nucleotide sequence ID" value="NZ_BEXA01000001.1"/>
</dbReference>
<dbReference type="AlphaFoldDB" id="A0A401FJI3"/>
<evidence type="ECO:0000313" key="2">
    <source>
        <dbReference type="Proteomes" id="UP000286974"/>
    </source>
</evidence>
<comment type="caution">
    <text evidence="1">The sequence shown here is derived from an EMBL/GenBank/DDBJ whole genome shotgun (WGS) entry which is preliminary data.</text>
</comment>
<reference evidence="1 2" key="1">
    <citation type="submission" date="2017-11" db="EMBL/GenBank/DDBJ databases">
        <title>Draft Genome Sequence of Lactobacillus curieae NBRC 111893 isolated from Koso, a Japanese sugar-Vegetable Fermented Beverage.</title>
        <authorList>
            <person name="Chiou T.Y."/>
            <person name="Oshima K."/>
            <person name="Suda W."/>
            <person name="Hattori M."/>
            <person name="Takahashi T."/>
        </authorList>
    </citation>
    <scope>NUCLEOTIDE SEQUENCE [LARGE SCALE GENOMIC DNA]</scope>
    <source>
        <strain evidence="1 2">NBRC111893</strain>
    </source>
</reference>
<sequence length="227" mass="26208">MNDLVFLSSENVYADMFTTSNLIAKYGDSSIDTVNRLIRNYQKDLKEFGVLGFEIRKPKRGSIGGRPHKVWHLNEEQTMLLLTYMDNTEPVRQFKKALVHQFSLMKRSLYEKQVQFELGKQFSKDLHQAVAESPHLDEHHHLYGNVNKLIYKQALGVSTKALRQQRCIPKDEPITHYLDGDEAGAVKRVKEQVRTLLGMHLDYQQIKAVLQIQGIVYQITLPILETA</sequence>
<dbReference type="InterPro" id="IPR014054">
    <property type="entry name" value="Phage_regulatory_Rha"/>
</dbReference>
<protein>
    <submittedName>
        <fullName evidence="1">Phage protein</fullName>
    </submittedName>
</protein>
<name>A0A401FJI3_9LACO</name>
<proteinExistence type="predicted"/>
<dbReference type="EMBL" id="BEXA01000001">
    <property type="protein sequence ID" value="GAY72448.1"/>
    <property type="molecule type" value="Genomic_DNA"/>
</dbReference>
<dbReference type="Pfam" id="PF09669">
    <property type="entry name" value="Phage_pRha"/>
    <property type="match status" value="1"/>
</dbReference>
<keyword evidence="2" id="KW-1185">Reference proteome</keyword>
<dbReference type="Proteomes" id="UP000286974">
    <property type="component" value="Unassembled WGS sequence"/>
</dbReference>
<organism evidence="1 2">
    <name type="scientific">Lentilactobacillus kosonis</name>
    <dbReference type="NCBI Taxonomy" id="2810561"/>
    <lineage>
        <taxon>Bacteria</taxon>
        <taxon>Bacillati</taxon>
        <taxon>Bacillota</taxon>
        <taxon>Bacilli</taxon>
        <taxon>Lactobacillales</taxon>
        <taxon>Lactobacillaceae</taxon>
        <taxon>Lentilactobacillus</taxon>
    </lineage>
</organism>
<accession>A0A401FJI3</accession>
<gene>
    <name evidence="1" type="ORF">NBRC111893_594</name>
</gene>